<organism evidence="1">
    <name type="scientific">Arundo donax</name>
    <name type="common">Giant reed</name>
    <name type="synonym">Donax arundinaceus</name>
    <dbReference type="NCBI Taxonomy" id="35708"/>
    <lineage>
        <taxon>Eukaryota</taxon>
        <taxon>Viridiplantae</taxon>
        <taxon>Streptophyta</taxon>
        <taxon>Embryophyta</taxon>
        <taxon>Tracheophyta</taxon>
        <taxon>Spermatophyta</taxon>
        <taxon>Magnoliopsida</taxon>
        <taxon>Liliopsida</taxon>
        <taxon>Poales</taxon>
        <taxon>Poaceae</taxon>
        <taxon>PACMAD clade</taxon>
        <taxon>Arundinoideae</taxon>
        <taxon>Arundineae</taxon>
        <taxon>Arundo</taxon>
    </lineage>
</organism>
<reference evidence="1" key="1">
    <citation type="submission" date="2014-09" db="EMBL/GenBank/DDBJ databases">
        <authorList>
            <person name="Magalhaes I.L.F."/>
            <person name="Oliveira U."/>
            <person name="Santos F.R."/>
            <person name="Vidigal T.H.D.A."/>
            <person name="Brescovit A.D."/>
            <person name="Santos A.J."/>
        </authorList>
    </citation>
    <scope>NUCLEOTIDE SEQUENCE</scope>
    <source>
        <tissue evidence="1">Shoot tissue taken approximately 20 cm above the soil surface</tissue>
    </source>
</reference>
<name>A0A0A9A286_ARUDO</name>
<evidence type="ECO:0000313" key="1">
    <source>
        <dbReference type="EMBL" id="JAD41147.1"/>
    </source>
</evidence>
<reference evidence="1" key="2">
    <citation type="journal article" date="2015" name="Data Brief">
        <title>Shoot transcriptome of the giant reed, Arundo donax.</title>
        <authorList>
            <person name="Barrero R.A."/>
            <person name="Guerrero F.D."/>
            <person name="Moolhuijzen P."/>
            <person name="Goolsby J.A."/>
            <person name="Tidwell J."/>
            <person name="Bellgard S.E."/>
            <person name="Bellgard M.I."/>
        </authorList>
    </citation>
    <scope>NUCLEOTIDE SEQUENCE</scope>
    <source>
        <tissue evidence="1">Shoot tissue taken approximately 20 cm above the soil surface</tissue>
    </source>
</reference>
<sequence>MVAGGLVGQTPYAISAAVTGLARLTYEFSELIGVAYKLLPQTFLLMQRNNREPVKVNRTT</sequence>
<dbReference type="PANTHER" id="PTHR48445">
    <property type="entry name" value="OS02G0782100 PROTEIN"/>
    <property type="match status" value="1"/>
</dbReference>
<dbReference type="EMBL" id="GBRH01256748">
    <property type="protein sequence ID" value="JAD41147.1"/>
    <property type="molecule type" value="Transcribed_RNA"/>
</dbReference>
<dbReference type="PANTHER" id="PTHR48445:SF1">
    <property type="entry name" value="OS02G0782100 PROTEIN"/>
    <property type="match status" value="1"/>
</dbReference>
<protein>
    <submittedName>
        <fullName evidence="1">Uncharacterized protein</fullName>
    </submittedName>
</protein>
<dbReference type="AlphaFoldDB" id="A0A0A9A286"/>
<proteinExistence type="predicted"/>
<accession>A0A0A9A286</accession>